<evidence type="ECO:0000313" key="2">
    <source>
        <dbReference type="Proteomes" id="UP001430306"/>
    </source>
</evidence>
<name>A0ABS8NMM0_9BACT</name>
<sequence length="101" mass="11638">MRNLRDGFIQWADETDLSGLKIRSNHSLSRAYATESPVGRGKVCPFIVSNTFVVWKDNGLIFDPFFETPDSACFYLLPSEKWVGTVDEVIAEWDQWHGFDY</sequence>
<accession>A0ABS8NMM0</accession>
<reference evidence="1" key="1">
    <citation type="submission" date="2021-11" db="EMBL/GenBank/DDBJ databases">
        <title>Genome sequence.</title>
        <authorList>
            <person name="Sun Q."/>
        </authorList>
    </citation>
    <scope>NUCLEOTIDE SEQUENCE</scope>
    <source>
        <strain evidence="1">JC740</strain>
    </source>
</reference>
<protein>
    <submittedName>
        <fullName evidence="1">Uncharacterized protein</fullName>
    </submittedName>
</protein>
<gene>
    <name evidence="1" type="ORF">LOC71_21340</name>
</gene>
<evidence type="ECO:0000313" key="1">
    <source>
        <dbReference type="EMBL" id="MCC9644828.1"/>
    </source>
</evidence>
<comment type="caution">
    <text evidence="1">The sequence shown here is derived from an EMBL/GenBank/DDBJ whole genome shotgun (WGS) entry which is preliminary data.</text>
</comment>
<proteinExistence type="predicted"/>
<dbReference type="Proteomes" id="UP001430306">
    <property type="component" value="Unassembled WGS sequence"/>
</dbReference>
<dbReference type="RefSeq" id="WP_230276507.1">
    <property type="nucleotide sequence ID" value="NZ_JAJKFW010000060.1"/>
</dbReference>
<dbReference type="EMBL" id="JAJKFW010000060">
    <property type="protein sequence ID" value="MCC9644828.1"/>
    <property type="molecule type" value="Genomic_DNA"/>
</dbReference>
<keyword evidence="2" id="KW-1185">Reference proteome</keyword>
<organism evidence="1 2">
    <name type="scientific">Rhodopirellula halodulae</name>
    <dbReference type="NCBI Taxonomy" id="2894198"/>
    <lineage>
        <taxon>Bacteria</taxon>
        <taxon>Pseudomonadati</taxon>
        <taxon>Planctomycetota</taxon>
        <taxon>Planctomycetia</taxon>
        <taxon>Pirellulales</taxon>
        <taxon>Pirellulaceae</taxon>
        <taxon>Rhodopirellula</taxon>
    </lineage>
</organism>